<sequence>MYEPIAVMQCPSPSQHLSSVVVGVTTFVPWWRHIISLYLHELRSMMSQAIFIIALLVSTGVPSAQSNETDDPTDDRHSDSSDQSGNGNGNIEDTITSTLDS</sequence>
<reference evidence="2 3" key="2">
    <citation type="submission" date="2018-11" db="EMBL/GenBank/DDBJ databases">
        <authorList>
            <consortium name="Pathogen Informatics"/>
        </authorList>
    </citation>
    <scope>NUCLEOTIDE SEQUENCE [LARGE SCALE GENOMIC DNA]</scope>
</reference>
<evidence type="ECO:0000313" key="3">
    <source>
        <dbReference type="Proteomes" id="UP000267096"/>
    </source>
</evidence>
<protein>
    <submittedName>
        <fullName evidence="4">Secreted protein</fullName>
    </submittedName>
</protein>
<gene>
    <name evidence="2" type="ORF">ASIM_LOCUS19589</name>
</gene>
<evidence type="ECO:0000256" key="1">
    <source>
        <dbReference type="SAM" id="MobiDB-lite"/>
    </source>
</evidence>
<proteinExistence type="predicted"/>
<reference evidence="4" key="1">
    <citation type="submission" date="2017-02" db="UniProtKB">
        <authorList>
            <consortium name="WormBaseParasite"/>
        </authorList>
    </citation>
    <scope>IDENTIFICATION</scope>
</reference>
<accession>A0A0M3KGU1</accession>
<evidence type="ECO:0000313" key="2">
    <source>
        <dbReference type="EMBL" id="VDK70689.1"/>
    </source>
</evidence>
<evidence type="ECO:0000313" key="4">
    <source>
        <dbReference type="WBParaSite" id="ASIM_0002020501-mRNA-1"/>
    </source>
</evidence>
<dbReference type="WBParaSite" id="ASIM_0002020501-mRNA-1">
    <property type="protein sequence ID" value="ASIM_0002020501-mRNA-1"/>
    <property type="gene ID" value="ASIM_0002020501"/>
</dbReference>
<keyword evidence="3" id="KW-1185">Reference proteome</keyword>
<organism evidence="4">
    <name type="scientific">Anisakis simplex</name>
    <name type="common">Herring worm</name>
    <dbReference type="NCBI Taxonomy" id="6269"/>
    <lineage>
        <taxon>Eukaryota</taxon>
        <taxon>Metazoa</taxon>
        <taxon>Ecdysozoa</taxon>
        <taxon>Nematoda</taxon>
        <taxon>Chromadorea</taxon>
        <taxon>Rhabditida</taxon>
        <taxon>Spirurina</taxon>
        <taxon>Ascaridomorpha</taxon>
        <taxon>Ascaridoidea</taxon>
        <taxon>Anisakidae</taxon>
        <taxon>Anisakis</taxon>
        <taxon>Anisakis simplex complex</taxon>
    </lineage>
</organism>
<feature type="compositionally biased region" description="Polar residues" evidence="1">
    <location>
        <begin position="91"/>
        <end position="101"/>
    </location>
</feature>
<dbReference type="Proteomes" id="UP000267096">
    <property type="component" value="Unassembled WGS sequence"/>
</dbReference>
<dbReference type="AlphaFoldDB" id="A0A0M3KGU1"/>
<dbReference type="EMBL" id="UYRR01037532">
    <property type="protein sequence ID" value="VDK70689.1"/>
    <property type="molecule type" value="Genomic_DNA"/>
</dbReference>
<name>A0A0M3KGU1_ANISI</name>
<feature type="region of interest" description="Disordered" evidence="1">
    <location>
        <begin position="62"/>
        <end position="101"/>
    </location>
</feature>